<dbReference type="SUPFAM" id="SSF52402">
    <property type="entry name" value="Adenine nucleotide alpha hydrolases-like"/>
    <property type="match status" value="2"/>
</dbReference>
<dbReference type="PANTHER" id="PTHR46268:SF15">
    <property type="entry name" value="UNIVERSAL STRESS PROTEIN HP_0031"/>
    <property type="match status" value="1"/>
</dbReference>
<dbReference type="Proteomes" id="UP000022447">
    <property type="component" value="Unassembled WGS sequence"/>
</dbReference>
<gene>
    <name evidence="3" type="ORF">OCH239_02325</name>
</gene>
<dbReference type="STRING" id="1449350.OCH239_02325"/>
<evidence type="ECO:0000313" key="3">
    <source>
        <dbReference type="EMBL" id="ETX16682.1"/>
    </source>
</evidence>
<dbReference type="PANTHER" id="PTHR46268">
    <property type="entry name" value="STRESS RESPONSE PROTEIN NHAX"/>
    <property type="match status" value="1"/>
</dbReference>
<sequence length="284" mass="30374">MLTNILVPVRGDGMVGTVLGHAAALARHHKAHVMVVHCRPPPRDLIPHTTMLPGFARQTFLSQAEELADRQEDHLRRSLHVLAAEYGLEEGDPRPGQAATCEFIEEPGKMADVVKHNGRLADLIVVAKPQRERNLGETTLKSAIFGSGRPVMVCPGQVQPDAGFGRHVAIGWNGSLPASRAVAMTLDLVSAAETVTILTGNKGQPHGASTEELVKYYALRGVEAAIVPFESRSPAKALLRLAKECGASLLITGAYSHSQGSDMLFGGNTQVLVDELTQPVVMAH</sequence>
<dbReference type="RefSeq" id="WP_037257962.1">
    <property type="nucleotide sequence ID" value="NZ_JALZ01000001.1"/>
</dbReference>
<dbReference type="Pfam" id="PF00582">
    <property type="entry name" value="Usp"/>
    <property type="match status" value="2"/>
</dbReference>
<feature type="domain" description="UspA" evidence="2">
    <location>
        <begin position="216"/>
        <end position="283"/>
    </location>
</feature>
<reference evidence="3 4" key="1">
    <citation type="submission" date="2014-01" db="EMBL/GenBank/DDBJ databases">
        <title>Roseivivax halodurans JCM 10272 Genome Sequencing.</title>
        <authorList>
            <person name="Lai Q."/>
            <person name="Li G."/>
            <person name="Shao Z."/>
        </authorList>
    </citation>
    <scope>NUCLEOTIDE SEQUENCE [LARGE SCALE GENOMIC DNA]</scope>
    <source>
        <strain evidence="3 4">JCM 10272</strain>
    </source>
</reference>
<evidence type="ECO:0000259" key="2">
    <source>
        <dbReference type="Pfam" id="PF00582"/>
    </source>
</evidence>
<comment type="caution">
    <text evidence="3">The sequence shown here is derived from an EMBL/GenBank/DDBJ whole genome shotgun (WGS) entry which is preliminary data.</text>
</comment>
<proteinExistence type="inferred from homology"/>
<dbReference type="EMBL" id="JALZ01000001">
    <property type="protein sequence ID" value="ETX16682.1"/>
    <property type="molecule type" value="Genomic_DNA"/>
</dbReference>
<protein>
    <submittedName>
        <fullName evidence="3">Universal stress protein UspA</fullName>
    </submittedName>
</protein>
<feature type="domain" description="UspA" evidence="2">
    <location>
        <begin position="1"/>
        <end position="128"/>
    </location>
</feature>
<comment type="similarity">
    <text evidence="1">Belongs to the universal stress protein A family.</text>
</comment>
<dbReference type="Gene3D" id="3.40.50.12370">
    <property type="match status" value="1"/>
</dbReference>
<organism evidence="3 4">
    <name type="scientific">Roseivivax halodurans JCM 10272</name>
    <dbReference type="NCBI Taxonomy" id="1449350"/>
    <lineage>
        <taxon>Bacteria</taxon>
        <taxon>Pseudomonadati</taxon>
        <taxon>Pseudomonadota</taxon>
        <taxon>Alphaproteobacteria</taxon>
        <taxon>Rhodobacterales</taxon>
        <taxon>Roseobacteraceae</taxon>
        <taxon>Roseivivax</taxon>
    </lineage>
</organism>
<dbReference type="eggNOG" id="COG0589">
    <property type="taxonomic scope" value="Bacteria"/>
</dbReference>
<evidence type="ECO:0000256" key="1">
    <source>
        <dbReference type="ARBA" id="ARBA00008791"/>
    </source>
</evidence>
<dbReference type="OrthoDB" id="9804721at2"/>
<dbReference type="InterPro" id="IPR006016">
    <property type="entry name" value="UspA"/>
</dbReference>
<dbReference type="CDD" id="cd00293">
    <property type="entry name" value="USP-like"/>
    <property type="match status" value="2"/>
</dbReference>
<accession>X7EL70</accession>
<dbReference type="AlphaFoldDB" id="X7EL70"/>
<name>X7EL70_9RHOB</name>
<evidence type="ECO:0000313" key="4">
    <source>
        <dbReference type="Proteomes" id="UP000022447"/>
    </source>
</evidence>
<keyword evidence="4" id="KW-1185">Reference proteome</keyword>